<dbReference type="OrthoDB" id="5295056at2"/>
<keyword evidence="1" id="KW-0732">Signal</keyword>
<dbReference type="AlphaFoldDB" id="A0A2K8KZB4"/>
<evidence type="ECO:0000313" key="2">
    <source>
        <dbReference type="EMBL" id="ATX80338.1"/>
    </source>
</evidence>
<dbReference type="EMBL" id="CP018799">
    <property type="protein sequence ID" value="ATX80338.1"/>
    <property type="molecule type" value="Genomic_DNA"/>
</dbReference>
<proteinExistence type="predicted"/>
<accession>A0A2K8KZB4</accession>
<dbReference type="Gene3D" id="2.50.20.10">
    <property type="entry name" value="Lipoprotein localisation LolA/LolB/LppX"/>
    <property type="match status" value="1"/>
</dbReference>
<dbReference type="Proteomes" id="UP000231701">
    <property type="component" value="Chromosome"/>
</dbReference>
<sequence>MTPRVAGGTRFLQLATLLITVVIASGCVKQPLLIPAEPATIGPYSNFSARLIAIEPKRRWQVILQWHADTPERGDLRLTHAASGTIVEFRWFGKRMQSRDNHSRLWKEVDAAQLATQGMVIPPQQLASILLGEMPNHFIEKKPNLWESSASGSLIRLQWKASSKQLTMTDTKHGRQVKLLIQP</sequence>
<organism evidence="2 3">
    <name type="scientific">Mariprofundus aestuarium</name>
    <dbReference type="NCBI Taxonomy" id="1921086"/>
    <lineage>
        <taxon>Bacteria</taxon>
        <taxon>Pseudomonadati</taxon>
        <taxon>Pseudomonadota</taxon>
        <taxon>Candidatius Mariprofundia</taxon>
        <taxon>Mariprofundales</taxon>
        <taxon>Mariprofundaceae</taxon>
        <taxon>Mariprofundus</taxon>
    </lineage>
</organism>
<name>A0A2K8KZB4_MARES</name>
<reference evidence="2 3" key="1">
    <citation type="submission" date="2016-12" db="EMBL/GenBank/DDBJ databases">
        <title>Isolation and genomic insights into novel planktonic Zetaproteobacteria from stratified waters of the Chesapeake Bay.</title>
        <authorList>
            <person name="McAllister S.M."/>
            <person name="Kato S."/>
            <person name="Chan C.S."/>
            <person name="Chiu B.K."/>
            <person name="Field E.K."/>
        </authorList>
    </citation>
    <scope>NUCLEOTIDE SEQUENCE [LARGE SCALE GENOMIC DNA]</scope>
    <source>
        <strain evidence="2 3">CP-5</strain>
    </source>
</reference>
<dbReference type="KEGG" id="maes:Ga0123461_1931"/>
<evidence type="ECO:0000256" key="1">
    <source>
        <dbReference type="ARBA" id="ARBA00022729"/>
    </source>
</evidence>
<evidence type="ECO:0008006" key="4">
    <source>
        <dbReference type="Google" id="ProtNLM"/>
    </source>
</evidence>
<gene>
    <name evidence="2" type="ORF">Ga0123461_1931</name>
</gene>
<keyword evidence="3" id="KW-1185">Reference proteome</keyword>
<dbReference type="SUPFAM" id="SSF89392">
    <property type="entry name" value="Prokaryotic lipoproteins and lipoprotein localization factors"/>
    <property type="match status" value="1"/>
</dbReference>
<dbReference type="RefSeq" id="WP_100278120.1">
    <property type="nucleotide sequence ID" value="NZ_CP018799.1"/>
</dbReference>
<protein>
    <recommendedName>
        <fullName evidence="4">Outer-membrane lipoprotein LolB</fullName>
    </recommendedName>
</protein>
<dbReference type="InterPro" id="IPR029046">
    <property type="entry name" value="LolA/LolB/LppX"/>
</dbReference>
<dbReference type="PROSITE" id="PS51257">
    <property type="entry name" value="PROKAR_LIPOPROTEIN"/>
    <property type="match status" value="1"/>
</dbReference>
<evidence type="ECO:0000313" key="3">
    <source>
        <dbReference type="Proteomes" id="UP000231701"/>
    </source>
</evidence>